<dbReference type="InterPro" id="IPR050267">
    <property type="entry name" value="Anti-sigma-factor_SerPK"/>
</dbReference>
<dbReference type="EMBL" id="JAKLWS010000003">
    <property type="protein sequence ID" value="MCG2587698.1"/>
    <property type="molecule type" value="Genomic_DNA"/>
</dbReference>
<dbReference type="GO" id="GO:0005524">
    <property type="term" value="F:ATP binding"/>
    <property type="evidence" value="ECO:0007669"/>
    <property type="project" value="UniProtKB-KW"/>
</dbReference>
<dbReference type="PANTHER" id="PTHR35526:SF3">
    <property type="entry name" value="ANTI-SIGMA-F FACTOR RSBW"/>
    <property type="match status" value="1"/>
</dbReference>
<dbReference type="Pfam" id="PF13581">
    <property type="entry name" value="HATPase_c_2"/>
    <property type="match status" value="1"/>
</dbReference>
<feature type="domain" description="Histidine kinase/HSP90-like ATPase" evidence="2">
    <location>
        <begin position="12"/>
        <end position="137"/>
    </location>
</feature>
<accession>A0ABS9KA19</accession>
<keyword evidence="4" id="KW-1185">Reference proteome</keyword>
<keyword evidence="1" id="KW-0723">Serine/threonine-protein kinase</keyword>
<gene>
    <name evidence="3" type="ORF">L6773_03905</name>
</gene>
<evidence type="ECO:0000256" key="1">
    <source>
        <dbReference type="ARBA" id="ARBA00022527"/>
    </source>
</evidence>
<evidence type="ECO:0000259" key="2">
    <source>
        <dbReference type="Pfam" id="PF13581"/>
    </source>
</evidence>
<dbReference type="Proteomes" id="UP001165366">
    <property type="component" value="Unassembled WGS sequence"/>
</dbReference>
<dbReference type="InterPro" id="IPR036890">
    <property type="entry name" value="HATPase_C_sf"/>
</dbReference>
<dbReference type="SUPFAM" id="SSF55874">
    <property type="entry name" value="ATPase domain of HSP90 chaperone/DNA topoisomerase II/histidine kinase"/>
    <property type="match status" value="1"/>
</dbReference>
<protein>
    <submittedName>
        <fullName evidence="3">ATP-binding protein</fullName>
    </submittedName>
</protein>
<keyword evidence="3" id="KW-0547">Nucleotide-binding</keyword>
<reference evidence="3" key="1">
    <citation type="submission" date="2022-01" db="EMBL/GenBank/DDBJ databases">
        <authorList>
            <person name="Wang Y."/>
        </authorList>
    </citation>
    <scope>NUCLEOTIDE SEQUENCE</scope>
    <source>
        <strain evidence="3">WB101</strain>
    </source>
</reference>
<organism evidence="3 4">
    <name type="scientific">Rhodohalobacter sulfatireducens</name>
    <dbReference type="NCBI Taxonomy" id="2911366"/>
    <lineage>
        <taxon>Bacteria</taxon>
        <taxon>Pseudomonadati</taxon>
        <taxon>Balneolota</taxon>
        <taxon>Balneolia</taxon>
        <taxon>Balneolales</taxon>
        <taxon>Balneolaceae</taxon>
        <taxon>Rhodohalobacter</taxon>
    </lineage>
</organism>
<reference evidence="3" key="2">
    <citation type="submission" date="2024-05" db="EMBL/GenBank/DDBJ databases">
        <title>Rhodohalobacter halophilus gen. nov., sp. nov., a moderately halophilic member of the family Balneolaceae.</title>
        <authorList>
            <person name="Xia J."/>
        </authorList>
    </citation>
    <scope>NUCLEOTIDE SEQUENCE</scope>
    <source>
        <strain evidence="3">WB101</strain>
    </source>
</reference>
<dbReference type="InterPro" id="IPR003594">
    <property type="entry name" value="HATPase_dom"/>
</dbReference>
<keyword evidence="1" id="KW-0808">Transferase</keyword>
<proteinExistence type="predicted"/>
<keyword evidence="1" id="KW-0418">Kinase</keyword>
<dbReference type="CDD" id="cd16936">
    <property type="entry name" value="HATPase_RsbW-like"/>
    <property type="match status" value="1"/>
</dbReference>
<keyword evidence="3" id="KW-0067">ATP-binding</keyword>
<comment type="caution">
    <text evidence="3">The sequence shown here is derived from an EMBL/GenBank/DDBJ whole genome shotgun (WGS) entry which is preliminary data.</text>
</comment>
<dbReference type="Gene3D" id="3.30.565.10">
    <property type="entry name" value="Histidine kinase-like ATPase, C-terminal domain"/>
    <property type="match status" value="1"/>
</dbReference>
<dbReference type="RefSeq" id="WP_237852541.1">
    <property type="nucleotide sequence ID" value="NZ_JAKLWS010000003.1"/>
</dbReference>
<evidence type="ECO:0000313" key="3">
    <source>
        <dbReference type="EMBL" id="MCG2587698.1"/>
    </source>
</evidence>
<name>A0ABS9KA19_9BACT</name>
<dbReference type="PANTHER" id="PTHR35526">
    <property type="entry name" value="ANTI-SIGMA-F FACTOR RSBW-RELATED"/>
    <property type="match status" value="1"/>
</dbReference>
<evidence type="ECO:0000313" key="4">
    <source>
        <dbReference type="Proteomes" id="UP001165366"/>
    </source>
</evidence>
<sequence length="140" mass="16083">MDKATTYQKRVNASTQNLSAIRNFVSEHAKEQGFSAQKVADIQLAVDEAYTNIIKHAYNNDSEQVVIINLEFDDDKMIVTLTDHGIGFDVEKYKKPNLQKQIERKKGGGMGVYLMRKLMDEVTYHAKNRKNVLRMCKNKN</sequence>